<name>A0AAD5PC71_9FUNG</name>
<evidence type="ECO:0000256" key="5">
    <source>
        <dbReference type="SAM" id="MobiDB-lite"/>
    </source>
</evidence>
<accession>A0AAD5PC71</accession>
<evidence type="ECO:0000256" key="4">
    <source>
        <dbReference type="ARBA" id="ARBA00023136"/>
    </source>
</evidence>
<proteinExistence type="predicted"/>
<keyword evidence="4 6" id="KW-0472">Membrane</keyword>
<dbReference type="Proteomes" id="UP001209540">
    <property type="component" value="Unassembled WGS sequence"/>
</dbReference>
<evidence type="ECO:0000256" key="2">
    <source>
        <dbReference type="ARBA" id="ARBA00022692"/>
    </source>
</evidence>
<dbReference type="GO" id="GO:0016020">
    <property type="term" value="C:membrane"/>
    <property type="evidence" value="ECO:0007669"/>
    <property type="project" value="UniProtKB-SubCell"/>
</dbReference>
<organism evidence="7 8">
    <name type="scientific">Phascolomyces articulosus</name>
    <dbReference type="NCBI Taxonomy" id="60185"/>
    <lineage>
        <taxon>Eukaryota</taxon>
        <taxon>Fungi</taxon>
        <taxon>Fungi incertae sedis</taxon>
        <taxon>Mucoromycota</taxon>
        <taxon>Mucoromycotina</taxon>
        <taxon>Mucoromycetes</taxon>
        <taxon>Mucorales</taxon>
        <taxon>Lichtheimiaceae</taxon>
        <taxon>Phascolomyces</taxon>
    </lineage>
</organism>
<evidence type="ECO:0000313" key="8">
    <source>
        <dbReference type="Proteomes" id="UP001209540"/>
    </source>
</evidence>
<dbReference type="PANTHER" id="PTHR28128:SF1">
    <property type="entry name" value="GOLGI APPARATUS MEMBRANE PROTEIN TVP15"/>
    <property type="match status" value="1"/>
</dbReference>
<feature type="transmembrane region" description="Helical" evidence="6">
    <location>
        <begin position="12"/>
        <end position="34"/>
    </location>
</feature>
<evidence type="ECO:0000313" key="7">
    <source>
        <dbReference type="EMBL" id="KAI9258101.1"/>
    </source>
</evidence>
<dbReference type="AlphaFoldDB" id="A0AAD5PC71"/>
<evidence type="ECO:0000256" key="6">
    <source>
        <dbReference type="SAM" id="Phobius"/>
    </source>
</evidence>
<reference evidence="7" key="1">
    <citation type="journal article" date="2022" name="IScience">
        <title>Evolution of zygomycete secretomes and the origins of terrestrial fungal ecologies.</title>
        <authorList>
            <person name="Chang Y."/>
            <person name="Wang Y."/>
            <person name="Mondo S."/>
            <person name="Ahrendt S."/>
            <person name="Andreopoulos W."/>
            <person name="Barry K."/>
            <person name="Beard J."/>
            <person name="Benny G.L."/>
            <person name="Blankenship S."/>
            <person name="Bonito G."/>
            <person name="Cuomo C."/>
            <person name="Desiro A."/>
            <person name="Gervers K.A."/>
            <person name="Hundley H."/>
            <person name="Kuo A."/>
            <person name="LaButti K."/>
            <person name="Lang B.F."/>
            <person name="Lipzen A."/>
            <person name="O'Donnell K."/>
            <person name="Pangilinan J."/>
            <person name="Reynolds N."/>
            <person name="Sandor L."/>
            <person name="Smith M.E."/>
            <person name="Tsang A."/>
            <person name="Grigoriev I.V."/>
            <person name="Stajich J.E."/>
            <person name="Spatafora J.W."/>
        </authorList>
    </citation>
    <scope>NUCLEOTIDE SEQUENCE</scope>
    <source>
        <strain evidence="7">RSA 2281</strain>
    </source>
</reference>
<keyword evidence="8" id="KW-1185">Reference proteome</keyword>
<keyword evidence="2 6" id="KW-0812">Transmembrane</keyword>
<reference evidence="7" key="2">
    <citation type="submission" date="2023-02" db="EMBL/GenBank/DDBJ databases">
        <authorList>
            <consortium name="DOE Joint Genome Institute"/>
            <person name="Mondo S.J."/>
            <person name="Chang Y."/>
            <person name="Wang Y."/>
            <person name="Ahrendt S."/>
            <person name="Andreopoulos W."/>
            <person name="Barry K."/>
            <person name="Beard J."/>
            <person name="Benny G.L."/>
            <person name="Blankenship S."/>
            <person name="Bonito G."/>
            <person name="Cuomo C."/>
            <person name="Desiro A."/>
            <person name="Gervers K.A."/>
            <person name="Hundley H."/>
            <person name="Kuo A."/>
            <person name="LaButti K."/>
            <person name="Lang B.F."/>
            <person name="Lipzen A."/>
            <person name="O'Donnell K."/>
            <person name="Pangilinan J."/>
            <person name="Reynolds N."/>
            <person name="Sandor L."/>
            <person name="Smith M.W."/>
            <person name="Tsang A."/>
            <person name="Grigoriev I.V."/>
            <person name="Stajich J.E."/>
            <person name="Spatafora J.W."/>
        </authorList>
    </citation>
    <scope>NUCLEOTIDE SEQUENCE</scope>
    <source>
        <strain evidence="7">RSA 2281</strain>
    </source>
</reference>
<evidence type="ECO:0000256" key="3">
    <source>
        <dbReference type="ARBA" id="ARBA00022989"/>
    </source>
</evidence>
<comment type="subcellular location">
    <subcellularLocation>
        <location evidence="1">Membrane</location>
        <topology evidence="1">Multi-pass membrane protein</topology>
    </subcellularLocation>
</comment>
<dbReference type="EMBL" id="JAIXMP010000019">
    <property type="protein sequence ID" value="KAI9258101.1"/>
    <property type="molecule type" value="Genomic_DNA"/>
</dbReference>
<dbReference type="PANTHER" id="PTHR28128">
    <property type="entry name" value="GOLGI APPARATUS MEMBRANE PROTEIN TVP15"/>
    <property type="match status" value="1"/>
</dbReference>
<gene>
    <name evidence="7" type="ORF">BDA99DRAFT_111794</name>
</gene>
<feature type="transmembrane region" description="Helical" evidence="6">
    <location>
        <begin position="40"/>
        <end position="59"/>
    </location>
</feature>
<keyword evidence="3 6" id="KW-1133">Transmembrane helix</keyword>
<feature type="transmembrane region" description="Helical" evidence="6">
    <location>
        <begin position="71"/>
        <end position="94"/>
    </location>
</feature>
<protein>
    <submittedName>
        <fullName evidence="7">COPI associated protein-domain-containing protein</fullName>
    </submittedName>
</protein>
<sequence length="203" mass="22295">MRIISRTKIEDIIGFMFNGLNVLFCLLVIGAGIYKSIHSGFADIVICIYGGIIAALMIVNEIKSIEVSEKYFLFLTTYRGRSMIFIFFGCVVLDSSIVNIVAGTLNLCLGLLYMILSFITISSFPQPRPISGNQDIWNDYSADGMDLGRPKHHSVESEIAIRLKSPGPRLSSVPPPATPQHFAHTEEDATSASTTVGPFRGPY</sequence>
<dbReference type="InterPro" id="IPR013714">
    <property type="entry name" value="Golgi_TVP15"/>
</dbReference>
<evidence type="ECO:0000256" key="1">
    <source>
        <dbReference type="ARBA" id="ARBA00004141"/>
    </source>
</evidence>
<feature type="region of interest" description="Disordered" evidence="5">
    <location>
        <begin position="165"/>
        <end position="203"/>
    </location>
</feature>
<comment type="caution">
    <text evidence="7">The sequence shown here is derived from an EMBL/GenBank/DDBJ whole genome shotgun (WGS) entry which is preliminary data.</text>
</comment>
<dbReference type="Pfam" id="PF08507">
    <property type="entry name" value="COPI_assoc"/>
    <property type="match status" value="1"/>
</dbReference>